<evidence type="ECO:0000256" key="3">
    <source>
        <dbReference type="ARBA" id="ARBA00022438"/>
    </source>
</evidence>
<dbReference type="PANTHER" id="PTHR28570:SF2">
    <property type="entry name" value="M18 FAMILY AMINOPEPTIDASE 1-RELATED"/>
    <property type="match status" value="1"/>
</dbReference>
<evidence type="ECO:0000256" key="7">
    <source>
        <dbReference type="ARBA" id="ARBA00022833"/>
    </source>
</evidence>
<dbReference type="Gene3D" id="2.30.250.10">
    <property type="entry name" value="Aminopeptidase i, Domain 2"/>
    <property type="match status" value="1"/>
</dbReference>
<dbReference type="PANTHER" id="PTHR28570">
    <property type="entry name" value="ASPARTYL AMINOPEPTIDASE"/>
    <property type="match status" value="1"/>
</dbReference>
<dbReference type="InterPro" id="IPR001948">
    <property type="entry name" value="Peptidase_M18"/>
</dbReference>
<evidence type="ECO:0000256" key="10">
    <source>
        <dbReference type="RuleBase" id="RU004387"/>
    </source>
</evidence>
<keyword evidence="3 9" id="KW-0031">Aminopeptidase</keyword>
<dbReference type="GO" id="GO:0006508">
    <property type="term" value="P:proteolysis"/>
    <property type="evidence" value="ECO:0007669"/>
    <property type="project" value="UniProtKB-KW"/>
</dbReference>
<protein>
    <recommendedName>
        <fullName evidence="10">M18 family aminopeptidase</fullName>
        <ecNumber evidence="10">3.4.11.-</ecNumber>
    </recommendedName>
</protein>
<dbReference type="Pfam" id="PF02127">
    <property type="entry name" value="Peptidase_M18"/>
    <property type="match status" value="1"/>
</dbReference>
<comment type="cofactor">
    <cofactor evidence="1 10">
        <name>Zn(2+)</name>
        <dbReference type="ChEBI" id="CHEBI:29105"/>
    </cofactor>
</comment>
<dbReference type="PRINTS" id="PR00932">
    <property type="entry name" value="AMINO1PTASE"/>
</dbReference>
<dbReference type="GO" id="GO:0008237">
    <property type="term" value="F:metallopeptidase activity"/>
    <property type="evidence" value="ECO:0007669"/>
    <property type="project" value="UniProtKB-KW"/>
</dbReference>
<evidence type="ECO:0000256" key="4">
    <source>
        <dbReference type="ARBA" id="ARBA00022670"/>
    </source>
</evidence>
<dbReference type="GO" id="GO:0005737">
    <property type="term" value="C:cytoplasm"/>
    <property type="evidence" value="ECO:0007669"/>
    <property type="project" value="UniProtKB-ARBA"/>
</dbReference>
<dbReference type="EC" id="3.4.11.-" evidence="10"/>
<evidence type="ECO:0000313" key="11">
    <source>
        <dbReference type="EMBL" id="PWJ78263.1"/>
    </source>
</evidence>
<dbReference type="Proteomes" id="UP000245412">
    <property type="component" value="Unassembled WGS sequence"/>
</dbReference>
<evidence type="ECO:0000256" key="1">
    <source>
        <dbReference type="ARBA" id="ARBA00001947"/>
    </source>
</evidence>
<dbReference type="RefSeq" id="WP_109625191.1">
    <property type="nucleotide sequence ID" value="NZ_CABJAT010000002.1"/>
</dbReference>
<evidence type="ECO:0000256" key="9">
    <source>
        <dbReference type="RuleBase" id="RU004386"/>
    </source>
</evidence>
<evidence type="ECO:0000256" key="6">
    <source>
        <dbReference type="ARBA" id="ARBA00022801"/>
    </source>
</evidence>
<evidence type="ECO:0000313" key="12">
    <source>
        <dbReference type="Proteomes" id="UP000245412"/>
    </source>
</evidence>
<keyword evidence="6 9" id="KW-0378">Hydrolase</keyword>
<dbReference type="SUPFAM" id="SSF101821">
    <property type="entry name" value="Aminopeptidase/glucanase lid domain"/>
    <property type="match status" value="1"/>
</dbReference>
<dbReference type="InterPro" id="IPR023358">
    <property type="entry name" value="Peptidase_M18_dom2"/>
</dbReference>
<keyword evidence="8 9" id="KW-0482">Metalloprotease</keyword>
<dbReference type="Gene3D" id="3.40.630.10">
    <property type="entry name" value="Zn peptidases"/>
    <property type="match status" value="1"/>
</dbReference>
<organism evidence="11 12">
    <name type="scientific">Murimonas intestini</name>
    <dbReference type="NCBI Taxonomy" id="1337051"/>
    <lineage>
        <taxon>Bacteria</taxon>
        <taxon>Bacillati</taxon>
        <taxon>Bacillota</taxon>
        <taxon>Clostridia</taxon>
        <taxon>Lachnospirales</taxon>
        <taxon>Lachnospiraceae</taxon>
        <taxon>Murimonas</taxon>
    </lineage>
</organism>
<reference evidence="11 12" key="1">
    <citation type="submission" date="2018-05" db="EMBL/GenBank/DDBJ databases">
        <authorList>
            <person name="Goeker M."/>
            <person name="Huntemann M."/>
            <person name="Clum A."/>
            <person name="Pillay M."/>
            <person name="Palaniappan K."/>
            <person name="Varghese N."/>
            <person name="Mikhailova N."/>
            <person name="Stamatis D."/>
            <person name="Reddy T."/>
            <person name="Daum C."/>
            <person name="Shapiro N."/>
            <person name="Ivanova N."/>
            <person name="Kyrpides N."/>
            <person name="Woyke T."/>
        </authorList>
    </citation>
    <scope>NUCLEOTIDE SEQUENCE [LARGE SCALE GENOMIC DNA]</scope>
    <source>
        <strain evidence="11 12">DSM 26524</strain>
    </source>
</reference>
<dbReference type="FunFam" id="2.30.250.10:FF:000006">
    <property type="entry name" value="Probable M18 family aminopeptidase 1"/>
    <property type="match status" value="1"/>
</dbReference>
<dbReference type="AlphaFoldDB" id="A0AB73T8Q5"/>
<proteinExistence type="inferred from homology"/>
<accession>A0AB73T8Q5</accession>
<keyword evidence="4 9" id="KW-0645">Protease</keyword>
<keyword evidence="5 9" id="KW-0479">Metal-binding</keyword>
<comment type="caution">
    <text evidence="11">The sequence shown here is derived from an EMBL/GenBank/DDBJ whole genome shotgun (WGS) entry which is preliminary data.</text>
</comment>
<sequence>MERKNAWLKYQEDEKKAVFDFSEGYRKYISVCKTERECVTETIAQIEKEGYLNLEEVISSGRKLLAGDKVYANNMGKSLVMFHIGTEPIEAGMNIVGAHIDSPRLDLKQNPLYEDADLALLDTHYYGGVKKYQWVALPLALHGVVAKKDGSVVTVAIGEDPQDPVFGISDLLPHLAADQMEKKGNKIIEGDDLNILVGSIPVAGEEKEPVKKQVLAILKEKYGIEEEDFVSAELEAVPAGEARDYGFDRSMILGYGHDDRICAYPSYMAMLKLENQKKTAVCLLVDKEEIGSVGATGMQSRFFENSVAEVMNCAGQYSELALRRALKASRMLSSDVSAAYDPNYPSVMEKNNAPYFGKGMAFNKYTGSRGKSGSNDANAEYIADIRRVMDENGVSWQTAELGKVDQGGGGTIAFILANYGMEVIDSGVPLMNMHAPWEVASKADLYEAYMGYQAFLKYI</sequence>
<gene>
    <name evidence="11" type="ORF">C7383_102399</name>
</gene>
<dbReference type="GO" id="GO:0004177">
    <property type="term" value="F:aminopeptidase activity"/>
    <property type="evidence" value="ECO:0007669"/>
    <property type="project" value="UniProtKB-KW"/>
</dbReference>
<name>A0AB73T8Q5_9FIRM</name>
<dbReference type="NCBIfam" id="NF002600">
    <property type="entry name" value="PRK02256.1"/>
    <property type="match status" value="1"/>
</dbReference>
<dbReference type="SUPFAM" id="SSF53187">
    <property type="entry name" value="Zn-dependent exopeptidases"/>
    <property type="match status" value="1"/>
</dbReference>
<dbReference type="CDD" id="cd05659">
    <property type="entry name" value="M18_API"/>
    <property type="match status" value="1"/>
</dbReference>
<comment type="similarity">
    <text evidence="2 9">Belongs to the peptidase M18 family.</text>
</comment>
<dbReference type="GO" id="GO:0008270">
    <property type="term" value="F:zinc ion binding"/>
    <property type="evidence" value="ECO:0007669"/>
    <property type="project" value="InterPro"/>
</dbReference>
<evidence type="ECO:0000256" key="8">
    <source>
        <dbReference type="ARBA" id="ARBA00023049"/>
    </source>
</evidence>
<evidence type="ECO:0000256" key="5">
    <source>
        <dbReference type="ARBA" id="ARBA00022723"/>
    </source>
</evidence>
<dbReference type="EMBL" id="QGGY01000002">
    <property type="protein sequence ID" value="PWJ78263.1"/>
    <property type="molecule type" value="Genomic_DNA"/>
</dbReference>
<keyword evidence="7 9" id="KW-0862">Zinc</keyword>
<evidence type="ECO:0000256" key="2">
    <source>
        <dbReference type="ARBA" id="ARBA00008290"/>
    </source>
</evidence>
<keyword evidence="12" id="KW-1185">Reference proteome</keyword>